<evidence type="ECO:0000256" key="2">
    <source>
        <dbReference type="ARBA" id="ARBA00022837"/>
    </source>
</evidence>
<evidence type="ECO:0000259" key="3">
    <source>
        <dbReference type="PROSITE" id="PS50222"/>
    </source>
</evidence>
<dbReference type="InterPro" id="IPR050145">
    <property type="entry name" value="Centrin_CML-like"/>
</dbReference>
<evidence type="ECO:0000256" key="1">
    <source>
        <dbReference type="ARBA" id="ARBA00022737"/>
    </source>
</evidence>
<feature type="domain" description="EF-hand" evidence="3">
    <location>
        <begin position="196"/>
        <end position="224"/>
    </location>
</feature>
<dbReference type="SMART" id="SM00054">
    <property type="entry name" value="EFh"/>
    <property type="match status" value="8"/>
</dbReference>
<protein>
    <recommendedName>
        <fullName evidence="3">EF-hand domain-containing protein</fullName>
    </recommendedName>
</protein>
<keyword evidence="2" id="KW-0106">Calcium</keyword>
<dbReference type="InterPro" id="IPR018247">
    <property type="entry name" value="EF_Hand_1_Ca_BS"/>
</dbReference>
<feature type="domain" description="EF-hand" evidence="3">
    <location>
        <begin position="142"/>
        <end position="177"/>
    </location>
</feature>
<evidence type="ECO:0000313" key="4">
    <source>
        <dbReference type="EMBL" id="KAL1503076.1"/>
    </source>
</evidence>
<keyword evidence="1" id="KW-0677">Repeat</keyword>
<feature type="domain" description="EF-hand" evidence="3">
    <location>
        <begin position="228"/>
        <end position="258"/>
    </location>
</feature>
<dbReference type="InterPro" id="IPR002048">
    <property type="entry name" value="EF_hand_dom"/>
</dbReference>
<organism evidence="4 5">
    <name type="scientific">Prymnesium parvum</name>
    <name type="common">Toxic golden alga</name>
    <dbReference type="NCBI Taxonomy" id="97485"/>
    <lineage>
        <taxon>Eukaryota</taxon>
        <taxon>Haptista</taxon>
        <taxon>Haptophyta</taxon>
        <taxon>Prymnesiophyceae</taxon>
        <taxon>Prymnesiales</taxon>
        <taxon>Prymnesiaceae</taxon>
        <taxon>Prymnesium</taxon>
    </lineage>
</organism>
<dbReference type="EMBL" id="JBGBPQ010000022">
    <property type="protein sequence ID" value="KAL1503076.1"/>
    <property type="molecule type" value="Genomic_DNA"/>
</dbReference>
<dbReference type="Pfam" id="PF13499">
    <property type="entry name" value="EF-hand_7"/>
    <property type="match status" value="3"/>
</dbReference>
<dbReference type="AlphaFoldDB" id="A0AB34IL00"/>
<dbReference type="GO" id="GO:0005509">
    <property type="term" value="F:calcium ion binding"/>
    <property type="evidence" value="ECO:0007669"/>
    <property type="project" value="InterPro"/>
</dbReference>
<dbReference type="PROSITE" id="PS00018">
    <property type="entry name" value="EF_HAND_1"/>
    <property type="match status" value="5"/>
</dbReference>
<feature type="domain" description="EF-hand" evidence="3">
    <location>
        <begin position="49"/>
        <end position="84"/>
    </location>
</feature>
<dbReference type="Proteomes" id="UP001515480">
    <property type="component" value="Unassembled WGS sequence"/>
</dbReference>
<name>A0AB34IL00_PRYPA</name>
<proteinExistence type="predicted"/>
<gene>
    <name evidence="4" type="ORF">AB1Y20_011141</name>
</gene>
<sequence length="369" mass="40493">MPTFLSILTPPKSQPPLSPLELFASIDADNSGSISREELGTALKERFKMKQKQVELLFKEIDSDGSDDISLLEFCKALKRNPEVFESPNILTKIPLIPGFKGASEAKVSSLSPIEFFRAIDTDGNGQLSVAELTAALKVNRLSGDAIRAIFKACDKDNSGSISLMEWIKMTKEREELLPTKLEKPPAFVSDVSPLDLFTMMDADGNGSISRSEFQRALSSCSMPASSIEKLFSEADSDNSGSISMLEWMRAVRKFPELTNPRLGKPAPAFEEYLSPMDYFTRMDTDASGQVSKAELSAALSRSHLSPKAIQLIFEKVDADSSGEISMMEWAKAVKVCPELIPTKLGAVREPNAGERMVQVLSLGLIRKE</sequence>
<dbReference type="Pfam" id="PF13202">
    <property type="entry name" value="EF-hand_5"/>
    <property type="match status" value="2"/>
</dbReference>
<reference evidence="4 5" key="1">
    <citation type="journal article" date="2024" name="Science">
        <title>Giant polyketide synthase enzymes in the biosynthesis of giant marine polyether toxins.</title>
        <authorList>
            <person name="Fallon T.R."/>
            <person name="Shende V.V."/>
            <person name="Wierzbicki I.H."/>
            <person name="Pendleton A.L."/>
            <person name="Watervoot N.F."/>
            <person name="Auber R.P."/>
            <person name="Gonzalez D.J."/>
            <person name="Wisecaver J.H."/>
            <person name="Moore B.S."/>
        </authorList>
    </citation>
    <scope>NUCLEOTIDE SEQUENCE [LARGE SCALE GENOMIC DNA]</scope>
    <source>
        <strain evidence="4 5">12B1</strain>
    </source>
</reference>
<dbReference type="PANTHER" id="PTHR23050">
    <property type="entry name" value="CALCIUM BINDING PROTEIN"/>
    <property type="match status" value="1"/>
</dbReference>
<dbReference type="SUPFAM" id="SSF47473">
    <property type="entry name" value="EF-hand"/>
    <property type="match status" value="3"/>
</dbReference>
<keyword evidence="5" id="KW-1185">Reference proteome</keyword>
<comment type="caution">
    <text evidence="4">The sequence shown here is derived from an EMBL/GenBank/DDBJ whole genome shotgun (WGS) entry which is preliminary data.</text>
</comment>
<evidence type="ECO:0000313" key="5">
    <source>
        <dbReference type="Proteomes" id="UP001515480"/>
    </source>
</evidence>
<dbReference type="InterPro" id="IPR011992">
    <property type="entry name" value="EF-hand-dom_pair"/>
</dbReference>
<accession>A0AB34IL00</accession>
<dbReference type="Gene3D" id="1.10.238.10">
    <property type="entry name" value="EF-hand"/>
    <property type="match status" value="4"/>
</dbReference>
<dbReference type="PROSITE" id="PS50222">
    <property type="entry name" value="EF_HAND_2"/>
    <property type="match status" value="5"/>
</dbReference>
<feature type="domain" description="EF-hand" evidence="3">
    <location>
        <begin position="305"/>
        <end position="340"/>
    </location>
</feature>